<protein>
    <submittedName>
        <fullName evidence="2">High-affinity nickel-transport family protein</fullName>
    </submittedName>
</protein>
<dbReference type="EMBL" id="JBJYXY010000001">
    <property type="protein sequence ID" value="MFN2976055.1"/>
    <property type="molecule type" value="Genomic_DNA"/>
</dbReference>
<feature type="transmembrane region" description="Helical" evidence="1">
    <location>
        <begin position="102"/>
        <end position="123"/>
    </location>
</feature>
<feature type="transmembrane region" description="Helical" evidence="1">
    <location>
        <begin position="233"/>
        <end position="253"/>
    </location>
</feature>
<dbReference type="RefSeq" id="WP_263412449.1">
    <property type="nucleotide sequence ID" value="NZ_BAABBH010000001.1"/>
</dbReference>
<organism evidence="2 3">
    <name type="scientific">Terriglobus aquaticus</name>
    <dbReference type="NCBI Taxonomy" id="940139"/>
    <lineage>
        <taxon>Bacteria</taxon>
        <taxon>Pseudomonadati</taxon>
        <taxon>Acidobacteriota</taxon>
        <taxon>Terriglobia</taxon>
        <taxon>Terriglobales</taxon>
        <taxon>Acidobacteriaceae</taxon>
        <taxon>Terriglobus</taxon>
    </lineage>
</organism>
<sequence>MSAFLLAKAVSLCALLPGEQPHSGRVLFLVGLGLVLGMRHSTDADHVVALSTIVTRQRSIAHAALIGCLWGLGHTITVFLVGCLIILFHVQIPIRLGLLMEFSVAVMLVLLGILNLTGLLPYLSRRFATAPEPAGVSLSEVEEAGYSPLRSSLTQLGVFHTLRPLFIGLVHGLAGSAAVALLVLATIQDPVWAAVYLVIFGVGTMLGMVLMTTLFAIPLRYGSTRFHRWTDSLGWISGGISLCFGLFLMYHLGFVDGLFTTHPQWTPQ</sequence>
<evidence type="ECO:0000256" key="1">
    <source>
        <dbReference type="SAM" id="Phobius"/>
    </source>
</evidence>
<dbReference type="InterPro" id="IPR052776">
    <property type="entry name" value="Chloro_ReproSupport/MetalTrans"/>
</dbReference>
<gene>
    <name evidence="2" type="ORF">ACK2TP_09795</name>
</gene>
<feature type="transmembrane region" description="Helical" evidence="1">
    <location>
        <begin position="193"/>
        <end position="221"/>
    </location>
</feature>
<reference evidence="2 3" key="1">
    <citation type="submission" date="2024-12" db="EMBL/GenBank/DDBJ databases">
        <authorList>
            <person name="Lee Y."/>
        </authorList>
    </citation>
    <scope>NUCLEOTIDE SEQUENCE [LARGE SCALE GENOMIC DNA]</scope>
    <source>
        <strain evidence="2 3">03SUJ4</strain>
    </source>
</reference>
<evidence type="ECO:0000313" key="2">
    <source>
        <dbReference type="EMBL" id="MFN2976055.1"/>
    </source>
</evidence>
<evidence type="ECO:0000313" key="3">
    <source>
        <dbReference type="Proteomes" id="UP001634747"/>
    </source>
</evidence>
<keyword evidence="3" id="KW-1185">Reference proteome</keyword>
<keyword evidence="1" id="KW-0812">Transmembrane</keyword>
<comment type="caution">
    <text evidence="2">The sequence shown here is derived from an EMBL/GenBank/DDBJ whole genome shotgun (WGS) entry which is preliminary data.</text>
</comment>
<keyword evidence="1" id="KW-0472">Membrane</keyword>
<keyword evidence="1" id="KW-1133">Transmembrane helix</keyword>
<accession>A0ABW9KJU2</accession>
<dbReference type="PANTHER" id="PTHR33876">
    <property type="entry name" value="UNNAMED PRODUCT"/>
    <property type="match status" value="1"/>
</dbReference>
<feature type="transmembrane region" description="Helical" evidence="1">
    <location>
        <begin position="63"/>
        <end position="90"/>
    </location>
</feature>
<dbReference type="PANTHER" id="PTHR33876:SF4">
    <property type="entry name" value="CHLOROPLAST PROTEIN FOR GROWTH AND FERTILITY 2"/>
    <property type="match status" value="1"/>
</dbReference>
<proteinExistence type="predicted"/>
<feature type="transmembrane region" description="Helical" evidence="1">
    <location>
        <begin position="165"/>
        <end position="187"/>
    </location>
</feature>
<name>A0ABW9KJU2_9BACT</name>
<dbReference type="Proteomes" id="UP001634747">
    <property type="component" value="Unassembled WGS sequence"/>
</dbReference>